<evidence type="ECO:0000313" key="2">
    <source>
        <dbReference type="Proteomes" id="UP000185678"/>
    </source>
</evidence>
<proteinExistence type="predicted"/>
<protein>
    <submittedName>
        <fullName evidence="1">Uncharacterized protein</fullName>
    </submittedName>
</protein>
<dbReference type="Proteomes" id="UP000185678">
    <property type="component" value="Unassembled WGS sequence"/>
</dbReference>
<sequence length="72" mass="8315">MTYLFYRDHLTSLWDVVAVYPNGERQVLRSFDHAIPAHRYLTALRSRDRQTKSVRGMIPVLALASLSCDVVH</sequence>
<gene>
    <name evidence="1" type="ORF">SAMN05421779_102490</name>
</gene>
<reference evidence="1 2" key="1">
    <citation type="submission" date="2017-01" db="EMBL/GenBank/DDBJ databases">
        <authorList>
            <person name="Mah S.A."/>
            <person name="Swanson W.J."/>
            <person name="Moy G.W."/>
            <person name="Vacquier V.D."/>
        </authorList>
    </citation>
    <scope>NUCLEOTIDE SEQUENCE [LARGE SCALE GENOMIC DNA]</scope>
    <source>
        <strain evidence="1 2">DSM 11589</strain>
    </source>
</reference>
<organism evidence="1 2">
    <name type="scientific">Insolitispirillum peregrinum</name>
    <dbReference type="NCBI Taxonomy" id="80876"/>
    <lineage>
        <taxon>Bacteria</taxon>
        <taxon>Pseudomonadati</taxon>
        <taxon>Pseudomonadota</taxon>
        <taxon>Alphaproteobacteria</taxon>
        <taxon>Rhodospirillales</taxon>
        <taxon>Novispirillaceae</taxon>
        <taxon>Insolitispirillum</taxon>
    </lineage>
</organism>
<dbReference type="STRING" id="80876.SAMN05421779_102490"/>
<name>A0A1N7JVS5_9PROT</name>
<dbReference type="EMBL" id="FTOA01000002">
    <property type="protein sequence ID" value="SIS53449.1"/>
    <property type="molecule type" value="Genomic_DNA"/>
</dbReference>
<keyword evidence="2" id="KW-1185">Reference proteome</keyword>
<dbReference type="RefSeq" id="WP_139332787.1">
    <property type="nucleotide sequence ID" value="NZ_FTOA01000002.1"/>
</dbReference>
<dbReference type="AlphaFoldDB" id="A0A1N7JVS5"/>
<evidence type="ECO:0000313" key="1">
    <source>
        <dbReference type="EMBL" id="SIS53449.1"/>
    </source>
</evidence>
<accession>A0A1N7JVS5</accession>